<evidence type="ECO:0000313" key="7">
    <source>
        <dbReference type="EMBL" id="EKD66768.1"/>
    </source>
</evidence>
<evidence type="ECO:0000259" key="6">
    <source>
        <dbReference type="Pfam" id="PF05198"/>
    </source>
</evidence>
<dbReference type="PANTHER" id="PTHR10938">
    <property type="entry name" value="TRANSLATION INITIATION FACTOR IF-3"/>
    <property type="match status" value="1"/>
</dbReference>
<feature type="domain" description="Translation initiation factor 3 C-terminal" evidence="5">
    <location>
        <begin position="86"/>
        <end position="168"/>
    </location>
</feature>
<comment type="similarity">
    <text evidence="1">Belongs to the IF-3 family.</text>
</comment>
<evidence type="ECO:0000256" key="2">
    <source>
        <dbReference type="ARBA" id="ARBA00022540"/>
    </source>
</evidence>
<evidence type="ECO:0000259" key="5">
    <source>
        <dbReference type="Pfam" id="PF00707"/>
    </source>
</evidence>
<dbReference type="Gene3D" id="3.10.20.80">
    <property type="entry name" value="Translation initiation factor 3 (IF-3), N-terminal domain"/>
    <property type="match status" value="1"/>
</dbReference>
<dbReference type="Gene3D" id="3.30.110.10">
    <property type="entry name" value="Translation initiation factor 3 (IF-3), C-terminal domain"/>
    <property type="match status" value="1"/>
</dbReference>
<evidence type="ECO:0000256" key="1">
    <source>
        <dbReference type="ARBA" id="ARBA00005439"/>
    </source>
</evidence>
<dbReference type="Pfam" id="PF00707">
    <property type="entry name" value="IF3_C"/>
    <property type="match status" value="1"/>
</dbReference>
<dbReference type="NCBIfam" id="TIGR00168">
    <property type="entry name" value="infC"/>
    <property type="match status" value="1"/>
</dbReference>
<evidence type="ECO:0000256" key="4">
    <source>
        <dbReference type="NCBIfam" id="TIGR00168"/>
    </source>
</evidence>
<dbReference type="InterPro" id="IPR036788">
    <property type="entry name" value="T_IF-3_C_sf"/>
</dbReference>
<dbReference type="GO" id="GO:0032790">
    <property type="term" value="P:ribosome disassembly"/>
    <property type="evidence" value="ECO:0007669"/>
    <property type="project" value="TreeGrafter"/>
</dbReference>
<reference evidence="7" key="1">
    <citation type="journal article" date="2012" name="Science">
        <title>Fermentation, hydrogen, and sulfur metabolism in multiple uncultivated bacterial phyla.</title>
        <authorList>
            <person name="Wrighton K.C."/>
            <person name="Thomas B.C."/>
            <person name="Sharon I."/>
            <person name="Miller C.S."/>
            <person name="Castelle C.J."/>
            <person name="VerBerkmoes N.C."/>
            <person name="Wilkins M.J."/>
            <person name="Hettich R.L."/>
            <person name="Lipton M.S."/>
            <person name="Williams K.H."/>
            <person name="Long P.E."/>
            <person name="Banfield J.F."/>
        </authorList>
    </citation>
    <scope>NUCLEOTIDE SEQUENCE [LARGE SCALE GENOMIC DNA]</scope>
</reference>
<comment type="caution">
    <text evidence="7">The sequence shown here is derived from an EMBL/GenBank/DDBJ whole genome shotgun (WGS) entry which is preliminary data.</text>
</comment>
<gene>
    <name evidence="7" type="ORF">ACD_49C00013G0010</name>
</gene>
<feature type="domain" description="Translation initiation factor 3 N-terminal" evidence="6">
    <location>
        <begin position="8"/>
        <end position="74"/>
    </location>
</feature>
<dbReference type="InterPro" id="IPR001288">
    <property type="entry name" value="Translation_initiation_fac_3"/>
</dbReference>
<dbReference type="InterPro" id="IPR036787">
    <property type="entry name" value="T_IF-3_N_sf"/>
</dbReference>
<keyword evidence="3" id="KW-0648">Protein biosynthesis</keyword>
<dbReference type="GO" id="GO:0003743">
    <property type="term" value="F:translation initiation factor activity"/>
    <property type="evidence" value="ECO:0007669"/>
    <property type="project" value="UniProtKB-UniRule"/>
</dbReference>
<organism evidence="7">
    <name type="scientific">uncultured bacterium</name>
    <name type="common">gcode 4</name>
    <dbReference type="NCBI Taxonomy" id="1234023"/>
    <lineage>
        <taxon>Bacteria</taxon>
        <taxon>environmental samples</taxon>
    </lineage>
</organism>
<dbReference type="InterPro" id="IPR019814">
    <property type="entry name" value="Translation_initiation_fac_3_N"/>
</dbReference>
<dbReference type="GO" id="GO:0043022">
    <property type="term" value="F:ribosome binding"/>
    <property type="evidence" value="ECO:0007669"/>
    <property type="project" value="TreeGrafter"/>
</dbReference>
<protein>
    <recommendedName>
        <fullName evidence="4">Translation initiation factor IF-3</fullName>
    </recommendedName>
</protein>
<name>K2BDB7_9BACT</name>
<dbReference type="InterPro" id="IPR019815">
    <property type="entry name" value="Translation_initiation_fac_3_C"/>
</dbReference>
<accession>K2BDB7</accession>
<dbReference type="AlphaFoldDB" id="K2BDB7"/>
<dbReference type="PANTHER" id="PTHR10938:SF0">
    <property type="entry name" value="TRANSLATION INITIATION FACTOR IF-3, MITOCHONDRIAL"/>
    <property type="match status" value="1"/>
</dbReference>
<dbReference type="GO" id="GO:0005737">
    <property type="term" value="C:cytoplasm"/>
    <property type="evidence" value="ECO:0007669"/>
    <property type="project" value="UniProtKB-ARBA"/>
</dbReference>
<keyword evidence="2" id="KW-0396">Initiation factor</keyword>
<dbReference type="Pfam" id="PF05198">
    <property type="entry name" value="IF3_N"/>
    <property type="match status" value="1"/>
</dbReference>
<dbReference type="EMBL" id="AMFJ01021599">
    <property type="protein sequence ID" value="EKD66768.1"/>
    <property type="molecule type" value="Genomic_DNA"/>
</dbReference>
<sequence length="171" mass="20420">MGHKDKRINEEIRSHTVNVIGIDWEKLWVMPISKALQIAADANVDLVETWGMNEWVTIVKIMDYWKFLFKQQKNIAKSKSSSKRNEIKTLRLTYKMWDHDLEVRKNQAIKFAKEGHPLKINLMLRWRENHYEKAAVEKIEQFINSLTDIYKLEWKIIKTGTMFNVMLSLKK</sequence>
<evidence type="ECO:0000256" key="3">
    <source>
        <dbReference type="ARBA" id="ARBA00022917"/>
    </source>
</evidence>
<proteinExistence type="inferred from homology"/>
<dbReference type="SUPFAM" id="SSF54364">
    <property type="entry name" value="Translation initiation factor IF3, N-terminal domain"/>
    <property type="match status" value="1"/>
</dbReference>
<dbReference type="SUPFAM" id="SSF55200">
    <property type="entry name" value="Translation initiation factor IF3, C-terminal domain"/>
    <property type="match status" value="1"/>
</dbReference>